<evidence type="ECO:0000313" key="2">
    <source>
        <dbReference type="EMBL" id="MEQ2288974.1"/>
    </source>
</evidence>
<organism evidence="2 3">
    <name type="scientific">Ameca splendens</name>
    <dbReference type="NCBI Taxonomy" id="208324"/>
    <lineage>
        <taxon>Eukaryota</taxon>
        <taxon>Metazoa</taxon>
        <taxon>Chordata</taxon>
        <taxon>Craniata</taxon>
        <taxon>Vertebrata</taxon>
        <taxon>Euteleostomi</taxon>
        <taxon>Actinopterygii</taxon>
        <taxon>Neopterygii</taxon>
        <taxon>Teleostei</taxon>
        <taxon>Neoteleostei</taxon>
        <taxon>Acanthomorphata</taxon>
        <taxon>Ovalentaria</taxon>
        <taxon>Atherinomorphae</taxon>
        <taxon>Cyprinodontiformes</taxon>
        <taxon>Goodeidae</taxon>
        <taxon>Ameca</taxon>
    </lineage>
</organism>
<keyword evidence="3" id="KW-1185">Reference proteome</keyword>
<feature type="non-terminal residue" evidence="2">
    <location>
        <position position="1"/>
    </location>
</feature>
<sequence>STTADDGMSRYRYPREATSPWTQEVVPFLPGQRQAEYPCNSPDLCRHRLNLNNCGPHLDPCSNTSPQQHPFLSREGAMIKRGARCDGKARALCNATPASTQCSRADRTEPRIHNGPLTPHQDGTNSPGKSPPPSHTYLGHDSQRSSSLPRLPNHPANASSPSPPVPEREIQKNKVNVHQQGTRTWVDQPSQAEHYPFAAPVQVQDVLHRPTHQTVTAALRLSRGQSHRRKHRRKATKARQRPGSPPTPHVNPRGTSGWLHTLPRGKPQSQQAGRSAPPPMQRKKTCSTAPPTRLQMQPSAWLGARAAGGSPPQHAKDRAPCQPWRYPSMLAAHTTARHTTAYPTLCNSLPLCHSSVNVIRCSGKHQAITSLTI</sequence>
<evidence type="ECO:0000313" key="3">
    <source>
        <dbReference type="Proteomes" id="UP001469553"/>
    </source>
</evidence>
<dbReference type="Proteomes" id="UP001469553">
    <property type="component" value="Unassembled WGS sequence"/>
</dbReference>
<gene>
    <name evidence="2" type="ORF">AMECASPLE_028467</name>
</gene>
<proteinExistence type="predicted"/>
<evidence type="ECO:0000256" key="1">
    <source>
        <dbReference type="SAM" id="MobiDB-lite"/>
    </source>
</evidence>
<feature type="region of interest" description="Disordered" evidence="1">
    <location>
        <begin position="218"/>
        <end position="293"/>
    </location>
</feature>
<feature type="compositionally biased region" description="Basic residues" evidence="1">
    <location>
        <begin position="225"/>
        <end position="240"/>
    </location>
</feature>
<comment type="caution">
    <text evidence="2">The sequence shown here is derived from an EMBL/GenBank/DDBJ whole genome shotgun (WGS) entry which is preliminary data.</text>
</comment>
<feature type="region of interest" description="Disordered" evidence="1">
    <location>
        <begin position="96"/>
        <end position="171"/>
    </location>
</feature>
<reference evidence="2 3" key="1">
    <citation type="submission" date="2021-06" db="EMBL/GenBank/DDBJ databases">
        <authorList>
            <person name="Palmer J.M."/>
        </authorList>
    </citation>
    <scope>NUCLEOTIDE SEQUENCE [LARGE SCALE GENOMIC DNA]</scope>
    <source>
        <strain evidence="2 3">AS_MEX2019</strain>
        <tissue evidence="2">Muscle</tissue>
    </source>
</reference>
<accession>A0ABV0Y5E2</accession>
<name>A0ABV0Y5E2_9TELE</name>
<dbReference type="EMBL" id="JAHRIP010021946">
    <property type="protein sequence ID" value="MEQ2288974.1"/>
    <property type="molecule type" value="Genomic_DNA"/>
</dbReference>
<protein>
    <submittedName>
        <fullName evidence="2">Uncharacterized protein</fullName>
    </submittedName>
</protein>